<dbReference type="InterPro" id="IPR018126">
    <property type="entry name" value="SASP_alpha/beta-type_CS"/>
</dbReference>
<dbReference type="PROSITE" id="PS00304">
    <property type="entry name" value="SASP_1"/>
    <property type="match status" value="1"/>
</dbReference>
<dbReference type="Pfam" id="PF00269">
    <property type="entry name" value="SASP"/>
    <property type="match status" value="1"/>
</dbReference>
<gene>
    <name evidence="1" type="ORF">GJ688_01490</name>
</gene>
<organism evidence="1 2">
    <name type="scientific">Heliobacterium mobile</name>
    <name type="common">Heliobacillus mobilis</name>
    <dbReference type="NCBI Taxonomy" id="28064"/>
    <lineage>
        <taxon>Bacteria</taxon>
        <taxon>Bacillati</taxon>
        <taxon>Bacillota</taxon>
        <taxon>Clostridia</taxon>
        <taxon>Eubacteriales</taxon>
        <taxon>Heliobacteriaceae</taxon>
        <taxon>Heliobacterium</taxon>
    </lineage>
</organism>
<dbReference type="GO" id="GO:0003690">
    <property type="term" value="F:double-stranded DNA binding"/>
    <property type="evidence" value="ECO:0007669"/>
    <property type="project" value="InterPro"/>
</dbReference>
<accession>A0A6I3SBZ5</accession>
<proteinExistence type="predicted"/>
<dbReference type="Proteomes" id="UP000430670">
    <property type="component" value="Unassembled WGS sequence"/>
</dbReference>
<dbReference type="InterPro" id="IPR001448">
    <property type="entry name" value="SASP_alpha/beta-type"/>
</dbReference>
<dbReference type="OrthoDB" id="2086479at2"/>
<dbReference type="EMBL" id="WNKU01000001">
    <property type="protein sequence ID" value="MTV47653.1"/>
    <property type="molecule type" value="Genomic_DNA"/>
</dbReference>
<reference evidence="1 2" key="1">
    <citation type="submission" date="2019-11" db="EMBL/GenBank/DDBJ databases">
        <title>Whole-genome sequence of a the green, strictly anaerobic photosynthetic bacterium Heliobacillus mobilis DSM 6151.</title>
        <authorList>
            <person name="Kyndt J.A."/>
            <person name="Meyer T.E."/>
        </authorList>
    </citation>
    <scope>NUCLEOTIDE SEQUENCE [LARGE SCALE GENOMIC DNA]</scope>
    <source>
        <strain evidence="1 2">DSM 6151</strain>
    </source>
</reference>
<dbReference type="RefSeq" id="WP_155474743.1">
    <property type="nucleotide sequence ID" value="NZ_WNKU01000001.1"/>
</dbReference>
<evidence type="ECO:0000313" key="2">
    <source>
        <dbReference type="Proteomes" id="UP000430670"/>
    </source>
</evidence>
<dbReference type="AlphaFoldDB" id="A0A6I3SBZ5"/>
<name>A0A6I3SBZ5_HELMO</name>
<keyword evidence="2" id="KW-1185">Reference proteome</keyword>
<protein>
    <submittedName>
        <fullName evidence="1">Small, acid-soluble spore protein, alpha/beta type</fullName>
    </submittedName>
</protein>
<dbReference type="GO" id="GO:0006265">
    <property type="term" value="P:DNA topological change"/>
    <property type="evidence" value="ECO:0007669"/>
    <property type="project" value="InterPro"/>
</dbReference>
<sequence>MPDRDRDELSPNMEDFKMEVAQELGLSHRLKSVNNDKSTSQR</sequence>
<comment type="caution">
    <text evidence="1">The sequence shown here is derived from an EMBL/GenBank/DDBJ whole genome shotgun (WGS) entry which is preliminary data.</text>
</comment>
<evidence type="ECO:0000313" key="1">
    <source>
        <dbReference type="EMBL" id="MTV47653.1"/>
    </source>
</evidence>